<reference evidence="1 2" key="1">
    <citation type="submission" date="2019-04" db="EMBL/GenBank/DDBJ databases">
        <title>An improved genome assembly and genetic linkage map for asparagus bean, Vigna unguiculata ssp. sesquipedialis.</title>
        <authorList>
            <person name="Xia Q."/>
            <person name="Zhang R."/>
            <person name="Dong Y."/>
        </authorList>
    </citation>
    <scope>NUCLEOTIDE SEQUENCE [LARGE SCALE GENOMIC DNA]</scope>
    <source>
        <tissue evidence="1">Leaf</tissue>
    </source>
</reference>
<dbReference type="Proteomes" id="UP000501690">
    <property type="component" value="Linkage Group LG2"/>
</dbReference>
<evidence type="ECO:0000313" key="2">
    <source>
        <dbReference type="Proteomes" id="UP000501690"/>
    </source>
</evidence>
<dbReference type="AlphaFoldDB" id="A0A4D6KU06"/>
<proteinExistence type="predicted"/>
<protein>
    <submittedName>
        <fullName evidence="1">Uncharacterized protein</fullName>
    </submittedName>
</protein>
<accession>A0A4D6KU06</accession>
<name>A0A4D6KU06_VIGUN</name>
<dbReference type="EMBL" id="CP039346">
    <property type="protein sequence ID" value="QCD81188.1"/>
    <property type="molecule type" value="Genomic_DNA"/>
</dbReference>
<sequence length="95" mass="9745">MAWSVEGVRDGGSSALEVCGTVAQSCTGRRRRAVRCGAGDGGGWSKKKKKLWRCGAGDETLAWSVGGVRDGGSCASEVCGTVGAVRDGGAGRRRR</sequence>
<keyword evidence="2" id="KW-1185">Reference proteome</keyword>
<evidence type="ECO:0000313" key="1">
    <source>
        <dbReference type="EMBL" id="QCD81188.1"/>
    </source>
</evidence>
<gene>
    <name evidence="1" type="ORF">DEO72_LG2g1513</name>
</gene>
<organism evidence="1 2">
    <name type="scientific">Vigna unguiculata</name>
    <name type="common">Cowpea</name>
    <dbReference type="NCBI Taxonomy" id="3917"/>
    <lineage>
        <taxon>Eukaryota</taxon>
        <taxon>Viridiplantae</taxon>
        <taxon>Streptophyta</taxon>
        <taxon>Embryophyta</taxon>
        <taxon>Tracheophyta</taxon>
        <taxon>Spermatophyta</taxon>
        <taxon>Magnoliopsida</taxon>
        <taxon>eudicotyledons</taxon>
        <taxon>Gunneridae</taxon>
        <taxon>Pentapetalae</taxon>
        <taxon>rosids</taxon>
        <taxon>fabids</taxon>
        <taxon>Fabales</taxon>
        <taxon>Fabaceae</taxon>
        <taxon>Papilionoideae</taxon>
        <taxon>50 kb inversion clade</taxon>
        <taxon>NPAAA clade</taxon>
        <taxon>indigoferoid/millettioid clade</taxon>
        <taxon>Phaseoleae</taxon>
        <taxon>Vigna</taxon>
    </lineage>
</organism>